<accession>D6AND4</accession>
<reference evidence="3" key="2">
    <citation type="submission" date="2008-12" db="EMBL/GenBank/DDBJ databases">
        <title>Annotation of Streptomyces roseosporus strain NRRL 15998.</title>
        <authorList>
            <consortium name="The Broad Institute Genome Sequencing Platform"/>
            <consortium name="Broad Institute Microbial Sequencing Center"/>
            <person name="Fischbach M."/>
            <person name="Ward D."/>
            <person name="Young S."/>
            <person name="Kodira C.D."/>
            <person name="Zeng Q."/>
            <person name="Koehrsen M."/>
            <person name="Godfrey P."/>
            <person name="Alvarado L."/>
            <person name="Berlin A.M."/>
            <person name="Borenstein D."/>
            <person name="Chen Z."/>
            <person name="Engels R."/>
            <person name="Freedman E."/>
            <person name="Gellesch M."/>
            <person name="Goldberg J."/>
            <person name="Griggs A."/>
            <person name="Gujja S."/>
            <person name="Heiman D.I."/>
            <person name="Hepburn T.A."/>
            <person name="Howarth C."/>
            <person name="Jen D."/>
            <person name="Larson L."/>
            <person name="Lewis B."/>
            <person name="Mehta T."/>
            <person name="Park D."/>
            <person name="Pearson M."/>
            <person name="Roberts A."/>
            <person name="Saif S."/>
            <person name="Shea T.D."/>
            <person name="Shenoy N."/>
            <person name="Sisk P."/>
            <person name="Stolte C."/>
            <person name="Sykes S.N."/>
            <person name="Walk T."/>
            <person name="White J."/>
            <person name="Yandava C."/>
            <person name="Straight P."/>
            <person name="Clardy J."/>
            <person name="Hung D."/>
            <person name="Kolter R."/>
            <person name="Mekalanos J."/>
            <person name="Walker S."/>
            <person name="Walsh C.T."/>
            <person name="Wieland B.L.C."/>
            <person name="Ilzarbe M."/>
            <person name="Galagan J."/>
            <person name="Nusbaum C."/>
            <person name="Birren B."/>
        </authorList>
    </citation>
    <scope>NUCLEOTIDE SEQUENCE [LARGE SCALE GENOMIC DNA]</scope>
    <source>
        <strain evidence="3">NRRL 15998</strain>
    </source>
</reference>
<sequence>MAALWPPQAINARCVPVVPVAYSGNAHPTKRPEADHRRCHHHGH</sequence>
<dbReference type="EMBL" id="DS999644">
    <property type="protein sequence ID" value="EFE75541.2"/>
    <property type="molecule type" value="Genomic_DNA"/>
</dbReference>
<evidence type="ECO:0000313" key="3">
    <source>
        <dbReference type="Proteomes" id="UP000003986"/>
    </source>
</evidence>
<name>D6AND4_STRFL</name>
<proteinExistence type="predicted"/>
<organism evidence="2 3">
    <name type="scientific">Streptomyces filamentosus NRRL 15998</name>
    <dbReference type="NCBI Taxonomy" id="457431"/>
    <lineage>
        <taxon>Bacteria</taxon>
        <taxon>Bacillati</taxon>
        <taxon>Actinomycetota</taxon>
        <taxon>Actinomycetes</taxon>
        <taxon>Kitasatosporales</taxon>
        <taxon>Streptomycetaceae</taxon>
        <taxon>Streptomyces</taxon>
    </lineage>
</organism>
<reference evidence="3" key="1">
    <citation type="submission" date="2008-10" db="EMBL/GenBank/DDBJ databases">
        <authorList>
            <person name="Molnar K."/>
        </authorList>
    </citation>
    <scope>NUCLEOTIDE SEQUENCE [LARGE SCALE GENOMIC DNA]</scope>
    <source>
        <strain evidence="3">NRRL 15998</strain>
    </source>
</reference>
<feature type="region of interest" description="Disordered" evidence="1">
    <location>
        <begin position="22"/>
        <end position="44"/>
    </location>
</feature>
<evidence type="ECO:0000256" key="1">
    <source>
        <dbReference type="SAM" id="MobiDB-lite"/>
    </source>
</evidence>
<protein>
    <submittedName>
        <fullName evidence="2">Predicted protein</fullName>
    </submittedName>
</protein>
<gene>
    <name evidence="2" type="ORF">SSGG_02908</name>
</gene>
<dbReference type="AlphaFoldDB" id="D6AND4"/>
<evidence type="ECO:0000313" key="2">
    <source>
        <dbReference type="EMBL" id="EFE75541.2"/>
    </source>
</evidence>
<dbReference type="Proteomes" id="UP000003986">
    <property type="component" value="Unassembled WGS sequence"/>
</dbReference>